<dbReference type="EMBL" id="CM042018">
    <property type="protein sequence ID" value="KAI3827160.1"/>
    <property type="molecule type" value="Genomic_DNA"/>
</dbReference>
<dbReference type="Proteomes" id="UP001056120">
    <property type="component" value="Linkage Group LG01"/>
</dbReference>
<accession>A0ACB9K4D1</accession>
<sequence length="240" mass="27704">MEYLVKGTYSGNWNDLLVVSNIYKQHVTGNKFLFSKFKWSFGVEVLDAKNDFSFIHGVGESKIFINGKFRTISCISYVPKLNKNVLNAKQLLYQGFDIKYKGDVCYLEKMFGNMVMVQEDHELIMLNKKESNEEFKNMIYWFYGKHVCLGLDRPIPPTVKNGFEVELLDLYLYVEQSGEHCTNKERIAETENAESEDGKSVTEESEDKSGSSNEETMEDEDDINEDLVIIIDDDFLQLGK</sequence>
<comment type="caution">
    <text evidence="1">The sequence shown here is derived from an EMBL/GenBank/DDBJ whole genome shotgun (WGS) entry which is preliminary data.</text>
</comment>
<reference evidence="2" key="1">
    <citation type="journal article" date="2022" name="Mol. Ecol. Resour.">
        <title>The genomes of chicory, endive, great burdock and yacon provide insights into Asteraceae palaeo-polyploidization history and plant inulin production.</title>
        <authorList>
            <person name="Fan W."/>
            <person name="Wang S."/>
            <person name="Wang H."/>
            <person name="Wang A."/>
            <person name="Jiang F."/>
            <person name="Liu H."/>
            <person name="Zhao H."/>
            <person name="Xu D."/>
            <person name="Zhang Y."/>
        </authorList>
    </citation>
    <scope>NUCLEOTIDE SEQUENCE [LARGE SCALE GENOMIC DNA]</scope>
    <source>
        <strain evidence="2">cv. Yunnan</strain>
    </source>
</reference>
<gene>
    <name evidence="1" type="ORF">L1987_01230</name>
</gene>
<protein>
    <submittedName>
        <fullName evidence="1">Uncharacterized protein</fullName>
    </submittedName>
</protein>
<evidence type="ECO:0000313" key="2">
    <source>
        <dbReference type="Proteomes" id="UP001056120"/>
    </source>
</evidence>
<organism evidence="1 2">
    <name type="scientific">Smallanthus sonchifolius</name>
    <dbReference type="NCBI Taxonomy" id="185202"/>
    <lineage>
        <taxon>Eukaryota</taxon>
        <taxon>Viridiplantae</taxon>
        <taxon>Streptophyta</taxon>
        <taxon>Embryophyta</taxon>
        <taxon>Tracheophyta</taxon>
        <taxon>Spermatophyta</taxon>
        <taxon>Magnoliopsida</taxon>
        <taxon>eudicotyledons</taxon>
        <taxon>Gunneridae</taxon>
        <taxon>Pentapetalae</taxon>
        <taxon>asterids</taxon>
        <taxon>campanulids</taxon>
        <taxon>Asterales</taxon>
        <taxon>Asteraceae</taxon>
        <taxon>Asteroideae</taxon>
        <taxon>Heliantheae alliance</taxon>
        <taxon>Millerieae</taxon>
        <taxon>Smallanthus</taxon>
    </lineage>
</organism>
<keyword evidence="2" id="KW-1185">Reference proteome</keyword>
<proteinExistence type="predicted"/>
<reference evidence="1 2" key="2">
    <citation type="journal article" date="2022" name="Mol. Ecol. Resour.">
        <title>The genomes of chicory, endive, great burdock and yacon provide insights into Asteraceae paleo-polyploidization history and plant inulin production.</title>
        <authorList>
            <person name="Fan W."/>
            <person name="Wang S."/>
            <person name="Wang H."/>
            <person name="Wang A."/>
            <person name="Jiang F."/>
            <person name="Liu H."/>
            <person name="Zhao H."/>
            <person name="Xu D."/>
            <person name="Zhang Y."/>
        </authorList>
    </citation>
    <scope>NUCLEOTIDE SEQUENCE [LARGE SCALE GENOMIC DNA]</scope>
    <source>
        <strain evidence="2">cv. Yunnan</strain>
        <tissue evidence="1">Leaves</tissue>
    </source>
</reference>
<evidence type="ECO:0000313" key="1">
    <source>
        <dbReference type="EMBL" id="KAI3827160.1"/>
    </source>
</evidence>
<name>A0ACB9K4D1_9ASTR</name>